<feature type="compositionally biased region" description="Gly residues" evidence="1">
    <location>
        <begin position="476"/>
        <end position="488"/>
    </location>
</feature>
<name>A0A9P7FVU2_9AGAR</name>
<evidence type="ECO:0000313" key="3">
    <source>
        <dbReference type="EMBL" id="KAG5639572.1"/>
    </source>
</evidence>
<keyword evidence="2" id="KW-1133">Transmembrane helix</keyword>
<feature type="transmembrane region" description="Helical" evidence="2">
    <location>
        <begin position="97"/>
        <end position="122"/>
    </location>
</feature>
<sequence>MGFLRPATPGFLVTCVATALLAVVSFCVPYFKSVYFLKANISIGGKNGSITLGTLGYCLELSNGTTCSSPSVGYELDINTLVGNTLPVQIPEVVVKWLTYCLVLHIVALGLSAGSAVFGLLAHIREMSMTYCSTCISGLAAVVTLLAFIFDIAIFFAARARINAVGSAEIGNATWLTLAAWVLLFLSGCFYTVGRCCISNRAPRSAKSDNWDKVESRGPDATHNRSEQIRLDAVRAEADRKARQNNPEVGLPAFHEAQPLTAYTDGENVYTDDPRQQTNAADFGGRPAQGGGYSGGGYVKAPVGTRAVDEYHSPTQTEYPATYPPAPQHNNNYGPAGYAQQNASPASRRQGSGYAQSQYSKSNYAPSNYNAPQTNSPPMPQYLSATTPHTVNPYGKSGRDYEKKLDHTASASHDQQAMNYSHYDPYEPQQTYNSYNPPAPAPPPTTGNAPSPSNYYLGQSSTPTRSPSQNDRSYTLGGGGYVDNGYGGNSVPPLPEHNSYFPEQPISAAPMPINTNTGYVAPAPASPLKGPRSQPHMSVRNDDELPPMYDAGSSHVQGAWGKS</sequence>
<keyword evidence="2" id="KW-0812">Transmembrane</keyword>
<keyword evidence="2" id="KW-0472">Membrane</keyword>
<dbReference type="EMBL" id="JABCKI010005718">
    <property type="protein sequence ID" value="KAG5639572.1"/>
    <property type="molecule type" value="Genomic_DNA"/>
</dbReference>
<feature type="region of interest" description="Disordered" evidence="1">
    <location>
        <begin position="265"/>
        <end position="297"/>
    </location>
</feature>
<dbReference type="InterPro" id="IPR009571">
    <property type="entry name" value="SUR7/Rim9-like_fungi"/>
</dbReference>
<protein>
    <recommendedName>
        <fullName evidence="5">Pali-domain-containing protein</fullName>
    </recommendedName>
</protein>
<feature type="region of interest" description="Disordered" evidence="1">
    <location>
        <begin position="312"/>
        <end position="401"/>
    </location>
</feature>
<keyword evidence="4" id="KW-1185">Reference proteome</keyword>
<dbReference type="GO" id="GO:0035838">
    <property type="term" value="C:growing cell tip"/>
    <property type="evidence" value="ECO:0007669"/>
    <property type="project" value="TreeGrafter"/>
</dbReference>
<dbReference type="AlphaFoldDB" id="A0A9P7FVU2"/>
<reference evidence="3" key="1">
    <citation type="submission" date="2021-02" db="EMBL/GenBank/DDBJ databases">
        <authorList>
            <person name="Nieuwenhuis M."/>
            <person name="Van De Peppel L.J.J."/>
        </authorList>
    </citation>
    <scope>NUCLEOTIDE SEQUENCE</scope>
    <source>
        <strain evidence="3">D49</strain>
    </source>
</reference>
<dbReference type="PANTHER" id="PTHR28013">
    <property type="entry name" value="PROTEIN DCV1-RELATED"/>
    <property type="match status" value="1"/>
</dbReference>
<accession>A0A9P7FVU2</accession>
<feature type="compositionally biased region" description="Basic and acidic residues" evidence="1">
    <location>
        <begin position="206"/>
        <end position="228"/>
    </location>
</feature>
<comment type="caution">
    <text evidence="3">The sequence shown here is derived from an EMBL/GenBank/DDBJ whole genome shotgun (WGS) entry which is preliminary data.</text>
</comment>
<dbReference type="GO" id="GO:0032153">
    <property type="term" value="C:cell division site"/>
    <property type="evidence" value="ECO:0007669"/>
    <property type="project" value="TreeGrafter"/>
</dbReference>
<feature type="compositionally biased region" description="Polar residues" evidence="1">
    <location>
        <begin position="328"/>
        <end position="374"/>
    </location>
</feature>
<dbReference type="GO" id="GO:0005886">
    <property type="term" value="C:plasma membrane"/>
    <property type="evidence" value="ECO:0007669"/>
    <property type="project" value="InterPro"/>
</dbReference>
<dbReference type="Pfam" id="PF06687">
    <property type="entry name" value="SUR7"/>
    <property type="match status" value="1"/>
</dbReference>
<evidence type="ECO:0000313" key="4">
    <source>
        <dbReference type="Proteomes" id="UP000717328"/>
    </source>
</evidence>
<dbReference type="Proteomes" id="UP000717328">
    <property type="component" value="Unassembled WGS sequence"/>
</dbReference>
<feature type="compositionally biased region" description="Polar residues" evidence="1">
    <location>
        <begin position="454"/>
        <end position="473"/>
    </location>
</feature>
<feature type="compositionally biased region" description="Gly residues" evidence="1">
    <location>
        <begin position="287"/>
        <end position="297"/>
    </location>
</feature>
<feature type="region of interest" description="Disordered" evidence="1">
    <location>
        <begin position="202"/>
        <end position="228"/>
    </location>
</feature>
<evidence type="ECO:0000256" key="1">
    <source>
        <dbReference type="SAM" id="MobiDB-lite"/>
    </source>
</evidence>
<dbReference type="OrthoDB" id="3365245at2759"/>
<gene>
    <name evidence="3" type="ORF">H0H81_012243</name>
</gene>
<feature type="transmembrane region" description="Helical" evidence="2">
    <location>
        <begin position="134"/>
        <end position="158"/>
    </location>
</feature>
<organism evidence="3 4">
    <name type="scientific">Sphagnurus paluster</name>
    <dbReference type="NCBI Taxonomy" id="117069"/>
    <lineage>
        <taxon>Eukaryota</taxon>
        <taxon>Fungi</taxon>
        <taxon>Dikarya</taxon>
        <taxon>Basidiomycota</taxon>
        <taxon>Agaricomycotina</taxon>
        <taxon>Agaricomycetes</taxon>
        <taxon>Agaricomycetidae</taxon>
        <taxon>Agaricales</taxon>
        <taxon>Tricholomatineae</taxon>
        <taxon>Lyophyllaceae</taxon>
        <taxon>Sphagnurus</taxon>
    </lineage>
</organism>
<feature type="transmembrane region" description="Helical" evidence="2">
    <location>
        <begin position="178"/>
        <end position="198"/>
    </location>
</feature>
<feature type="region of interest" description="Disordered" evidence="1">
    <location>
        <begin position="423"/>
        <end position="563"/>
    </location>
</feature>
<proteinExistence type="predicted"/>
<reference evidence="3" key="2">
    <citation type="submission" date="2021-10" db="EMBL/GenBank/DDBJ databases">
        <title>Phylogenomics reveals ancestral predisposition of the termite-cultivated fungus Termitomyces towards a domesticated lifestyle.</title>
        <authorList>
            <person name="Auxier B."/>
            <person name="Grum-Grzhimaylo A."/>
            <person name="Cardenas M.E."/>
            <person name="Lodge J.D."/>
            <person name="Laessoe T."/>
            <person name="Pedersen O."/>
            <person name="Smith M.E."/>
            <person name="Kuyper T.W."/>
            <person name="Franco-Molano E.A."/>
            <person name="Baroni T.J."/>
            <person name="Aanen D.K."/>
        </authorList>
    </citation>
    <scope>NUCLEOTIDE SEQUENCE</scope>
    <source>
        <strain evidence="3">D49</strain>
    </source>
</reference>
<evidence type="ECO:0000256" key="2">
    <source>
        <dbReference type="SAM" id="Phobius"/>
    </source>
</evidence>
<dbReference type="InterPro" id="IPR051380">
    <property type="entry name" value="pH-response_reg_palI/RIM9"/>
</dbReference>
<dbReference type="PANTHER" id="PTHR28013:SF4">
    <property type="entry name" value="MARVEL DOMAIN-CONTAINING PROTEIN"/>
    <property type="match status" value="1"/>
</dbReference>
<evidence type="ECO:0008006" key="5">
    <source>
        <dbReference type="Google" id="ProtNLM"/>
    </source>
</evidence>